<gene>
    <name evidence="6" type="primary">pth</name>
    <name evidence="6" type="ORF">SCFA_280019</name>
</gene>
<dbReference type="PANTHER" id="PTHR17224">
    <property type="entry name" value="PEPTIDYL-TRNA HYDROLASE"/>
    <property type="match status" value="1"/>
</dbReference>
<dbReference type="InterPro" id="IPR018171">
    <property type="entry name" value="Pept_tRNA_hydro_CS"/>
</dbReference>
<reference evidence="6" key="1">
    <citation type="submission" date="2019-03" db="EMBL/GenBank/DDBJ databases">
        <authorList>
            <person name="Hao L."/>
        </authorList>
    </citation>
    <scope>NUCLEOTIDE SEQUENCE</scope>
</reference>
<evidence type="ECO:0000256" key="1">
    <source>
        <dbReference type="ARBA" id="ARBA00013260"/>
    </source>
</evidence>
<dbReference type="PROSITE" id="PS01195">
    <property type="entry name" value="PEPT_TRNA_HYDROL_1"/>
    <property type="match status" value="1"/>
</dbReference>
<dbReference type="Gene3D" id="3.40.50.1470">
    <property type="entry name" value="Peptidyl-tRNA hydrolase"/>
    <property type="match status" value="1"/>
</dbReference>
<evidence type="ECO:0000256" key="3">
    <source>
        <dbReference type="ARBA" id="ARBA00022801"/>
    </source>
</evidence>
<dbReference type="EMBL" id="CAADRM010000090">
    <property type="protein sequence ID" value="VFU14355.1"/>
    <property type="molecule type" value="Genomic_DNA"/>
</dbReference>
<dbReference type="GO" id="GO:0000049">
    <property type="term" value="F:tRNA binding"/>
    <property type="evidence" value="ECO:0007669"/>
    <property type="project" value="UniProtKB-KW"/>
</dbReference>
<dbReference type="InterPro" id="IPR036416">
    <property type="entry name" value="Pept_tRNA_hydro_sf"/>
</dbReference>
<dbReference type="Pfam" id="PF01195">
    <property type="entry name" value="Pept_tRNA_hydro"/>
    <property type="match status" value="1"/>
</dbReference>
<evidence type="ECO:0000313" key="6">
    <source>
        <dbReference type="EMBL" id="VFU14355.1"/>
    </source>
</evidence>
<dbReference type="PANTHER" id="PTHR17224:SF1">
    <property type="entry name" value="PEPTIDYL-TRNA HYDROLASE"/>
    <property type="match status" value="1"/>
</dbReference>
<proteinExistence type="inferred from homology"/>
<keyword evidence="3 6" id="KW-0378">Hydrolase</keyword>
<keyword evidence="4" id="KW-0694">RNA-binding</keyword>
<accession>A0A485M0B1</accession>
<evidence type="ECO:0000256" key="4">
    <source>
        <dbReference type="ARBA" id="ARBA00022884"/>
    </source>
</evidence>
<sequence>MKLIYGLGNPGDQYKYTRHNIGFLVADFLAEKWNISLKRQKNRLVCGKGWVDRTPVMLAKPYTYMNLSGEPLRSMDVDMQDLIVIHDDMDIPFGLVRVKSGGGTGGHKGLISIVEALSGNEFVRIRCGIGRPVSSCDARDYVLGHFSQEDLPVIRSQIEDAASAVEVCLRDGITRAMNVYNRRDRDIPST</sequence>
<dbReference type="HAMAP" id="MF_00083">
    <property type="entry name" value="Pept_tRNA_hydro_bact"/>
    <property type="match status" value="1"/>
</dbReference>
<dbReference type="AlphaFoldDB" id="A0A485M0B1"/>
<organism evidence="6">
    <name type="scientific">anaerobic digester metagenome</name>
    <dbReference type="NCBI Taxonomy" id="1263854"/>
    <lineage>
        <taxon>unclassified sequences</taxon>
        <taxon>metagenomes</taxon>
        <taxon>ecological metagenomes</taxon>
    </lineage>
</organism>
<evidence type="ECO:0000256" key="5">
    <source>
        <dbReference type="ARBA" id="ARBA00038063"/>
    </source>
</evidence>
<dbReference type="FunFam" id="3.40.50.1470:FF:000001">
    <property type="entry name" value="Peptidyl-tRNA hydrolase"/>
    <property type="match status" value="1"/>
</dbReference>
<dbReference type="SUPFAM" id="SSF53178">
    <property type="entry name" value="Peptidyl-tRNA hydrolase-like"/>
    <property type="match status" value="1"/>
</dbReference>
<dbReference type="NCBIfam" id="TIGR00447">
    <property type="entry name" value="pth"/>
    <property type="match status" value="1"/>
</dbReference>
<evidence type="ECO:0000256" key="2">
    <source>
        <dbReference type="ARBA" id="ARBA00022555"/>
    </source>
</evidence>
<name>A0A485M0B1_9ZZZZ</name>
<protein>
    <recommendedName>
        <fullName evidence="1">peptidyl-tRNA hydrolase</fullName>
        <ecNumber evidence="1">3.1.1.29</ecNumber>
    </recommendedName>
</protein>
<keyword evidence="2" id="KW-0820">tRNA-binding</keyword>
<comment type="similarity">
    <text evidence="5">Belongs to the PTH family.</text>
</comment>
<dbReference type="EC" id="3.1.1.29" evidence="1"/>
<dbReference type="CDD" id="cd00462">
    <property type="entry name" value="PTH"/>
    <property type="match status" value="1"/>
</dbReference>
<dbReference type="GO" id="GO:0004045">
    <property type="term" value="F:peptidyl-tRNA hydrolase activity"/>
    <property type="evidence" value="ECO:0007669"/>
    <property type="project" value="UniProtKB-EC"/>
</dbReference>
<dbReference type="InterPro" id="IPR001328">
    <property type="entry name" value="Pept_tRNA_hydro"/>
</dbReference>